<proteinExistence type="predicted"/>
<reference evidence="8 9" key="1">
    <citation type="submission" date="2019-03" db="EMBL/GenBank/DDBJ databases">
        <title>Genomics of glacier-inhabiting Cryobacterium strains.</title>
        <authorList>
            <person name="Liu Q."/>
            <person name="Xin Y.-H."/>
        </authorList>
    </citation>
    <scope>NUCLEOTIDE SEQUENCE [LARGE SCALE GENOMIC DNA]</scope>
    <source>
        <strain evidence="8 9">RHLS22-1</strain>
    </source>
</reference>
<keyword evidence="9" id="KW-1185">Reference proteome</keyword>
<gene>
    <name evidence="8" type="ORF">E3O42_11485</name>
</gene>
<feature type="transmembrane region" description="Helical" evidence="6">
    <location>
        <begin position="406"/>
        <end position="423"/>
    </location>
</feature>
<accession>A0A4R8W566</accession>
<feature type="transmembrane region" description="Helical" evidence="6">
    <location>
        <begin position="227"/>
        <end position="245"/>
    </location>
</feature>
<feature type="region of interest" description="Disordered" evidence="5">
    <location>
        <begin position="471"/>
        <end position="504"/>
    </location>
</feature>
<feature type="transmembrane region" description="Helical" evidence="6">
    <location>
        <begin position="266"/>
        <end position="290"/>
    </location>
</feature>
<dbReference type="AlphaFoldDB" id="A0A4R8W566"/>
<dbReference type="EMBL" id="SOFL01000036">
    <property type="protein sequence ID" value="TFC01082.1"/>
    <property type="molecule type" value="Genomic_DNA"/>
</dbReference>
<dbReference type="InterPro" id="IPR011701">
    <property type="entry name" value="MFS"/>
</dbReference>
<evidence type="ECO:0000256" key="2">
    <source>
        <dbReference type="ARBA" id="ARBA00022692"/>
    </source>
</evidence>
<feature type="transmembrane region" description="Helical" evidence="6">
    <location>
        <begin position="130"/>
        <end position="153"/>
    </location>
</feature>
<dbReference type="Pfam" id="PF07690">
    <property type="entry name" value="MFS_1"/>
    <property type="match status" value="1"/>
</dbReference>
<evidence type="ECO:0000256" key="6">
    <source>
        <dbReference type="SAM" id="Phobius"/>
    </source>
</evidence>
<feature type="transmembrane region" description="Helical" evidence="6">
    <location>
        <begin position="435"/>
        <end position="457"/>
    </location>
</feature>
<name>A0A4R8W566_9MICO</name>
<feature type="transmembrane region" description="Helical" evidence="6">
    <location>
        <begin position="165"/>
        <end position="185"/>
    </location>
</feature>
<feature type="transmembrane region" description="Helical" evidence="6">
    <location>
        <begin position="72"/>
        <end position="92"/>
    </location>
</feature>
<feature type="transmembrane region" description="Helical" evidence="6">
    <location>
        <begin position="330"/>
        <end position="350"/>
    </location>
</feature>
<feature type="transmembrane region" description="Helical" evidence="6">
    <location>
        <begin position="362"/>
        <end position="385"/>
    </location>
</feature>
<keyword evidence="3 6" id="KW-1133">Transmembrane helix</keyword>
<feature type="transmembrane region" description="Helical" evidence="6">
    <location>
        <begin position="197"/>
        <end position="215"/>
    </location>
</feature>
<organism evidence="8 9">
    <name type="scientific">Cryobacterium adonitolivorans</name>
    <dbReference type="NCBI Taxonomy" id="1259189"/>
    <lineage>
        <taxon>Bacteria</taxon>
        <taxon>Bacillati</taxon>
        <taxon>Actinomycetota</taxon>
        <taxon>Actinomycetes</taxon>
        <taxon>Micrococcales</taxon>
        <taxon>Microbacteriaceae</taxon>
        <taxon>Cryobacterium</taxon>
    </lineage>
</organism>
<dbReference type="PANTHER" id="PTHR42718:SF39">
    <property type="entry name" value="ACTINORHODIN TRANSPORTER-RELATED"/>
    <property type="match status" value="1"/>
</dbReference>
<feature type="domain" description="Major facilitator superfamily (MFS) profile" evidence="7">
    <location>
        <begin position="6"/>
        <end position="462"/>
    </location>
</feature>
<feature type="transmembrane region" description="Helical" evidence="6">
    <location>
        <begin position="104"/>
        <end position="123"/>
    </location>
</feature>
<dbReference type="OrthoDB" id="9781469at2"/>
<keyword evidence="4 6" id="KW-0472">Membrane</keyword>
<dbReference type="CDD" id="cd17321">
    <property type="entry name" value="MFS_MMR_MDR_like"/>
    <property type="match status" value="1"/>
</dbReference>
<dbReference type="Gene3D" id="1.20.1720.10">
    <property type="entry name" value="Multidrug resistance protein D"/>
    <property type="match status" value="1"/>
</dbReference>
<dbReference type="SUPFAM" id="SSF103473">
    <property type="entry name" value="MFS general substrate transporter"/>
    <property type="match status" value="1"/>
</dbReference>
<evidence type="ECO:0000256" key="5">
    <source>
        <dbReference type="SAM" id="MobiDB-lite"/>
    </source>
</evidence>
<evidence type="ECO:0000259" key="7">
    <source>
        <dbReference type="PROSITE" id="PS50850"/>
    </source>
</evidence>
<dbReference type="PANTHER" id="PTHR42718">
    <property type="entry name" value="MAJOR FACILITATOR SUPERFAMILY MULTIDRUG TRANSPORTER MFSC"/>
    <property type="match status" value="1"/>
</dbReference>
<evidence type="ECO:0000313" key="8">
    <source>
        <dbReference type="EMBL" id="TFC01082.1"/>
    </source>
</evidence>
<evidence type="ECO:0000313" key="9">
    <source>
        <dbReference type="Proteomes" id="UP000297907"/>
    </source>
</evidence>
<feature type="transmembrane region" description="Helical" evidence="6">
    <location>
        <begin position="302"/>
        <end position="323"/>
    </location>
</feature>
<feature type="transmembrane region" description="Helical" evidence="6">
    <location>
        <begin position="42"/>
        <end position="60"/>
    </location>
</feature>
<dbReference type="Proteomes" id="UP000297907">
    <property type="component" value="Unassembled WGS sequence"/>
</dbReference>
<dbReference type="PROSITE" id="PS50850">
    <property type="entry name" value="MFS"/>
    <property type="match status" value="1"/>
</dbReference>
<evidence type="ECO:0000256" key="1">
    <source>
        <dbReference type="ARBA" id="ARBA00004651"/>
    </source>
</evidence>
<keyword evidence="2 6" id="KW-0812">Transmembrane</keyword>
<evidence type="ECO:0000256" key="3">
    <source>
        <dbReference type="ARBA" id="ARBA00022989"/>
    </source>
</evidence>
<comment type="subcellular location">
    <subcellularLocation>
        <location evidence="1">Cell membrane</location>
        <topology evidence="1">Multi-pass membrane protein</topology>
    </subcellularLocation>
</comment>
<dbReference type="RefSeq" id="WP_134454061.1">
    <property type="nucleotide sequence ID" value="NZ_SOFL01000036.1"/>
</dbReference>
<evidence type="ECO:0000256" key="4">
    <source>
        <dbReference type="ARBA" id="ARBA00023136"/>
    </source>
</evidence>
<comment type="caution">
    <text evidence="8">The sequence shown here is derived from an EMBL/GenBank/DDBJ whole genome shotgun (WGS) entry which is preliminary data.</text>
</comment>
<dbReference type="InterPro" id="IPR036259">
    <property type="entry name" value="MFS_trans_sf"/>
</dbReference>
<dbReference type="InterPro" id="IPR020846">
    <property type="entry name" value="MFS_dom"/>
</dbReference>
<sequence length="504" mass="52076">MSRLIAVLILIVASFMDLLDTTIVNVALPSIQTDLGATASQLEWTVSGYVLAYAVCLIPGGRMGDIFGRRRLFVVGLAGFTGASVLCAAASSGDMLVTSRIIQGVFAALMTPQVLSIIQVLFAPKERAAVLGALGMISTIGAAAGPLVGGVLVSSEAFGLGWRSVFLINVPVGIILFVAAIIFVPESRSLLKPRLDVPGAVLVSAGLFLMVFALIEGREHNWNGWIWSMLLASPFVLALFVRYQARRDRRDGSALVPPSLFNNRGYSAGVITQFAFSASSGGFFLILMLYLQLGLNFTAIEAALATLPFSLGALAGGAAAVPLGPRLGKVLIACGAMAQIIGLLWIAKIVRDHSDTLVGTDLILPMALAGLGLTFEVVPLMDVTLSNTKVANAGAASGVFGMVQQIGSALGIAVVGIVFFGLAGADSTSASLREAFLGGIWVPIAALSLSVIAAFLLPSVSAVIAHKGGAESEQSGLAADRPRVASTKTGESPAGTHGCPEQRS</sequence>
<dbReference type="GO" id="GO:0005886">
    <property type="term" value="C:plasma membrane"/>
    <property type="evidence" value="ECO:0007669"/>
    <property type="project" value="UniProtKB-SubCell"/>
</dbReference>
<dbReference type="Gene3D" id="1.20.1250.20">
    <property type="entry name" value="MFS general substrate transporter like domains"/>
    <property type="match status" value="1"/>
</dbReference>
<dbReference type="PRINTS" id="PR01036">
    <property type="entry name" value="TCRTETB"/>
</dbReference>
<dbReference type="GO" id="GO:0022857">
    <property type="term" value="F:transmembrane transporter activity"/>
    <property type="evidence" value="ECO:0007669"/>
    <property type="project" value="InterPro"/>
</dbReference>
<protein>
    <submittedName>
        <fullName evidence="8">MFS transporter</fullName>
    </submittedName>
</protein>